<comment type="caution">
    <text evidence="1">The sequence shown here is derived from an EMBL/GenBank/DDBJ whole genome shotgun (WGS) entry which is preliminary data.</text>
</comment>
<accession>A0ACC2Q9V1</accession>
<evidence type="ECO:0000313" key="1">
    <source>
        <dbReference type="EMBL" id="KAJ8708145.1"/>
    </source>
</evidence>
<dbReference type="Proteomes" id="UP001231649">
    <property type="component" value="Chromosome 26"/>
</dbReference>
<organism evidence="1 2">
    <name type="scientific">Mythimna loreyi</name>
    <dbReference type="NCBI Taxonomy" id="667449"/>
    <lineage>
        <taxon>Eukaryota</taxon>
        <taxon>Metazoa</taxon>
        <taxon>Ecdysozoa</taxon>
        <taxon>Arthropoda</taxon>
        <taxon>Hexapoda</taxon>
        <taxon>Insecta</taxon>
        <taxon>Pterygota</taxon>
        <taxon>Neoptera</taxon>
        <taxon>Endopterygota</taxon>
        <taxon>Lepidoptera</taxon>
        <taxon>Glossata</taxon>
        <taxon>Ditrysia</taxon>
        <taxon>Noctuoidea</taxon>
        <taxon>Noctuidae</taxon>
        <taxon>Noctuinae</taxon>
        <taxon>Hadenini</taxon>
        <taxon>Mythimna</taxon>
    </lineage>
</organism>
<protein>
    <submittedName>
        <fullName evidence="1">Uncharacterized protein</fullName>
    </submittedName>
</protein>
<gene>
    <name evidence="1" type="ORF">PYW08_010511</name>
</gene>
<keyword evidence="2" id="KW-1185">Reference proteome</keyword>
<dbReference type="EMBL" id="CM056802">
    <property type="protein sequence ID" value="KAJ8708145.1"/>
    <property type="molecule type" value="Genomic_DNA"/>
</dbReference>
<evidence type="ECO:0000313" key="2">
    <source>
        <dbReference type="Proteomes" id="UP001231649"/>
    </source>
</evidence>
<name>A0ACC2Q9V1_9NEOP</name>
<reference evidence="1" key="1">
    <citation type="submission" date="2023-03" db="EMBL/GenBank/DDBJ databases">
        <title>Chromosome-level genomes of two armyworms, Mythimna separata and Mythimna loreyi, provide insights into the biosynthesis and reception of sex pheromones.</title>
        <authorList>
            <person name="Zhao H."/>
        </authorList>
    </citation>
    <scope>NUCLEOTIDE SEQUENCE</scope>
    <source>
        <strain evidence="1">BeijingLab</strain>
    </source>
</reference>
<sequence>MSSSPQAGSKPGSPTSTPKAGSPTGSPPKSGSPTPGSPKAGSPTPASPKSPSGKSTPESVKSKKSPTSQLQKAIGSGGFVPQVQDEEYYTRPDFIYGGPFIAVKLPSPFLDIDTPRLVPLQGTFRKSFAYYSLKERLPVILTKIIDYLSREKEKIIRDQKATEEDVVKFMREVTKLKNDLVTNKEYAPLKMKSPDTEKWNLWIENQDNKKYFLNNWMFTECYVYRRLKEGCELTKTLKNFDYFEEQKRKAFQNNIEIMCLVADRMADMIAVSEPNKRKADFVTLLKLCLWANRCDLSLSLGSQVDLIQAAKDATEKLRLNPPPPPPTKGKGKKGKNAAPAGPIIISADPFQMIVDLKDKTIADDSNKIADQVVNKAAVMMDKVVAAQQALAFKTQCSCNRLAKQQGMPICEDPTPKPDPDDQPLEPPPPPPAAEGEGGEGAAAKPEPPKIPCPAKLTVPQTVMFDIVCDNAGYELFADMCLAHFLIEQKIVQKIRFHVKNMPWFVSDVTVRDFKFLIEACCNAQFSQPSSTGAVEEDGTPKVIKSDNLKVLGEQWKKYADEGIFLVMDEDFWTYPHCFKEMKKIDPNLYRKLQLAVAIMFKGDLNYRKLMGDVNANPYLKLQASLQGFLPAPIIAVRTVKSETICGLPKGRWDLLNQRDPKWMQTGDYGVLQWCPKGEALKVSDRPCIDYCTKCFGIICPEHLDM</sequence>
<proteinExistence type="predicted"/>